<dbReference type="EMBL" id="NFLS01000009">
    <property type="protein sequence ID" value="OUQ56448.1"/>
    <property type="molecule type" value="Genomic_DNA"/>
</dbReference>
<name>A0A1Y4W4R9_9LACO</name>
<dbReference type="InterPro" id="IPR010057">
    <property type="entry name" value="Transcription_activator_Rgg_C"/>
</dbReference>
<sequence>MTIGELLKQYRIEQGKKQKEFIAGVVSPSYYSKIEKDTHRITAEDLLAILNKNKIAPADFFKKMNKVNRDRDTQTDYFSTEIDTAYYANDRERIQNLLKEIENSKLDKDTKATILLVTKGTLESMKKPDEEPDNELRQELKDKIFSIPNFNRFKFELYTNFMPFYDLDSNVVITKNIIKQFKNCDDKKNKMELPGLIFNIVSQAIENNRYDVAKYFIEEEKSMQTGYQNFLFKDALVVMENLVAYHDDHDSKHIDTCMLVYENMKLAGMPAFAKQAQEFVEQYKDQ</sequence>
<feature type="domain" description="HTH cro/C1-type" evidence="1">
    <location>
        <begin position="7"/>
        <end position="60"/>
    </location>
</feature>
<organism evidence="3 4">
    <name type="scientific">Lactobacillus gallinarum</name>
    <dbReference type="NCBI Taxonomy" id="52242"/>
    <lineage>
        <taxon>Bacteria</taxon>
        <taxon>Bacillati</taxon>
        <taxon>Bacillota</taxon>
        <taxon>Bacilli</taxon>
        <taxon>Lactobacillales</taxon>
        <taxon>Lactobacillaceae</taxon>
        <taxon>Lactobacillus</taxon>
    </lineage>
</organism>
<dbReference type="InterPro" id="IPR010982">
    <property type="entry name" value="Lambda_DNA-bd_dom_sf"/>
</dbReference>
<evidence type="ECO:0000313" key="3">
    <source>
        <dbReference type="EMBL" id="OUQ76334.1"/>
    </source>
</evidence>
<dbReference type="Gene3D" id="1.10.260.40">
    <property type="entry name" value="lambda repressor-like DNA-binding domains"/>
    <property type="match status" value="1"/>
</dbReference>
<protein>
    <recommendedName>
        <fullName evidence="1">HTH cro/C1-type domain-containing protein</fullName>
    </recommendedName>
</protein>
<evidence type="ECO:0000259" key="1">
    <source>
        <dbReference type="PROSITE" id="PS50943"/>
    </source>
</evidence>
<accession>A0A1Y4W4R9</accession>
<dbReference type="NCBIfam" id="TIGR01716">
    <property type="entry name" value="RGG_Cterm"/>
    <property type="match status" value="1"/>
</dbReference>
<reference evidence="4 5" key="1">
    <citation type="submission" date="2017-04" db="EMBL/GenBank/DDBJ databases">
        <title>Function of individual gut microbiota members based on whole genome sequencing of pure cultures obtained from chicken caecum.</title>
        <authorList>
            <person name="Medvecky M."/>
            <person name="Cejkova D."/>
            <person name="Polansky O."/>
            <person name="Karasova D."/>
            <person name="Kubasova T."/>
            <person name="Cizek A."/>
            <person name="Rychlik I."/>
        </authorList>
    </citation>
    <scope>NUCLEOTIDE SEQUENCE [LARGE SCALE GENOMIC DNA]</scope>
    <source>
        <strain evidence="4">An101</strain>
        <strain evidence="5">An115</strain>
    </source>
</reference>
<reference evidence="3" key="2">
    <citation type="journal article" date="2018" name="BMC Genomics">
        <title>Whole genome sequencing and function prediction of 133 gut anaerobes isolated from chicken caecum in pure cultures.</title>
        <authorList>
            <person name="Medvecky M."/>
            <person name="Cejkova D."/>
            <person name="Polansky O."/>
            <person name="Karasova D."/>
            <person name="Kubasova T."/>
            <person name="Cizek A."/>
            <person name="Rychlik I."/>
        </authorList>
    </citation>
    <scope>NUCLEOTIDE SEQUENCE</scope>
    <source>
        <strain evidence="3">An101</strain>
        <strain evidence="2">An115</strain>
    </source>
</reference>
<dbReference type="EMBL" id="NFLZ01000010">
    <property type="protein sequence ID" value="OUQ76334.1"/>
    <property type="molecule type" value="Genomic_DNA"/>
</dbReference>
<dbReference type="InterPro" id="IPR001387">
    <property type="entry name" value="Cro/C1-type_HTH"/>
</dbReference>
<dbReference type="Proteomes" id="UP000195859">
    <property type="component" value="Unassembled WGS sequence"/>
</dbReference>
<evidence type="ECO:0000313" key="4">
    <source>
        <dbReference type="Proteomes" id="UP000195859"/>
    </source>
</evidence>
<dbReference type="SUPFAM" id="SSF47413">
    <property type="entry name" value="lambda repressor-like DNA-binding domains"/>
    <property type="match status" value="1"/>
</dbReference>
<keyword evidence="5" id="KW-1185">Reference proteome</keyword>
<dbReference type="InterPro" id="IPR053163">
    <property type="entry name" value="HTH-type_regulator_Rgg"/>
</dbReference>
<proteinExistence type="predicted"/>
<dbReference type="AlphaFoldDB" id="A0A1Y4W4R9"/>
<dbReference type="Pfam" id="PF01381">
    <property type="entry name" value="HTH_3"/>
    <property type="match status" value="1"/>
</dbReference>
<dbReference type="CDD" id="cd00093">
    <property type="entry name" value="HTH_XRE"/>
    <property type="match status" value="1"/>
</dbReference>
<comment type="caution">
    <text evidence="3">The sequence shown here is derived from an EMBL/GenBank/DDBJ whole genome shotgun (WGS) entry which is preliminary data.</text>
</comment>
<dbReference type="Pfam" id="PF21259">
    <property type="entry name" value="Rgg_C"/>
    <property type="match status" value="1"/>
</dbReference>
<dbReference type="Proteomes" id="UP000196293">
    <property type="component" value="Unassembled WGS sequence"/>
</dbReference>
<dbReference type="GO" id="GO:0003677">
    <property type="term" value="F:DNA binding"/>
    <property type="evidence" value="ECO:0007669"/>
    <property type="project" value="InterPro"/>
</dbReference>
<dbReference type="RefSeq" id="WP_087176279.1">
    <property type="nucleotide sequence ID" value="NZ_NFLS01000009.1"/>
</dbReference>
<evidence type="ECO:0000313" key="5">
    <source>
        <dbReference type="Proteomes" id="UP000196293"/>
    </source>
</evidence>
<dbReference type="PANTHER" id="PTHR37038:SF12">
    <property type="entry name" value="TRANSCRIPTIONAL REGULATOR"/>
    <property type="match status" value="1"/>
</dbReference>
<gene>
    <name evidence="3" type="ORF">B5E44_05345</name>
    <name evidence="2" type="ORF">B5E59_05140</name>
</gene>
<dbReference type="PANTHER" id="PTHR37038">
    <property type="entry name" value="TRANSCRIPTIONAL REGULATOR-RELATED"/>
    <property type="match status" value="1"/>
</dbReference>
<dbReference type="Gene3D" id="1.25.40.400">
    <property type="match status" value="1"/>
</dbReference>
<dbReference type="PROSITE" id="PS50943">
    <property type="entry name" value="HTH_CROC1"/>
    <property type="match status" value="1"/>
</dbReference>
<evidence type="ECO:0000313" key="2">
    <source>
        <dbReference type="EMBL" id="OUQ56448.1"/>
    </source>
</evidence>
<dbReference type="SMART" id="SM00530">
    <property type="entry name" value="HTH_XRE"/>
    <property type="match status" value="1"/>
</dbReference>